<dbReference type="EMBL" id="AMYT01000008">
    <property type="protein sequence ID" value="EKU27826.1"/>
    <property type="molecule type" value="Genomic_DNA"/>
</dbReference>
<dbReference type="Proteomes" id="UP000016057">
    <property type="component" value="Unassembled WGS sequence"/>
</dbReference>
<accession>K8ZQH3</accession>
<dbReference type="SUPFAM" id="SSF51445">
    <property type="entry name" value="(Trans)glycosidases"/>
    <property type="match status" value="1"/>
</dbReference>
<dbReference type="PATRIC" id="fig|1234409.3.peg.262"/>
<dbReference type="eggNOG" id="COG0457">
    <property type="taxonomic scope" value="Bacteria"/>
</dbReference>
<evidence type="ECO:0000313" key="2">
    <source>
        <dbReference type="Proteomes" id="UP000016057"/>
    </source>
</evidence>
<sequence>MFGEHEPITYVKDQRIYYEGEPIYVNGINLDSVKPGYLPGNYAATKEDYEEWFQQIADLNMNCVKVKSIMPARFYQCLKEYNQNHRRPLYLIQGVTIDNSDIDRESIRKDHRQIHKLLFQRVKDTVDIVHGNKTPVFSKHIKELYRFDVSEYTLAYSIDSALDYDDIIYSEIVNHKGEEYESHFITTKKGASETEKFFARIANEMVRYENWRYRTQRVMTIQGSRSDIVEAILLQDHHTDAKGKKRYIDLANIQPTSQMKSGMVASYSLNLENNEQMNYKGGLKLQIKELQKYNPTMPILISEYAVPTTKVGDNYSKDNEGTINEKEQGENLIEILEQIKDANLCGQVMLEWQDSWYRSAWNIQNLVQKNHAKYWDNTMSYSQHYGLLSFDPSAIYPDGDLSDWKGAAFSSTKEGYQLAVQQDEAYLYLCLKSEKSLKDRQIRLALDTTPKSGSTNVFRDQFNRPVDFYLALKNKNGRLYVQKYYSPTEFMKNKEAIHQNPNRIHKPDKNEFTEVEVKVQNRFYSKVEKKFMEDKYAKVGYFHHGNAHPNEKDYDSNADYYLSDHTLEVRIPWQLLNFYDPTQGKVIDDFYHQWSIHPLQIEKIYVAGAIDGTMLPFIPYTLERWQKPTYTPRLKESYWMLKEYFSKQS</sequence>
<organism evidence="1 2">
    <name type="scientific">Catellicoccus marimammalium M35/04/3</name>
    <dbReference type="NCBI Taxonomy" id="1234409"/>
    <lineage>
        <taxon>Bacteria</taxon>
        <taxon>Bacillati</taxon>
        <taxon>Bacillota</taxon>
        <taxon>Bacilli</taxon>
        <taxon>Lactobacillales</taxon>
        <taxon>Enterococcaceae</taxon>
        <taxon>Catellicoccus</taxon>
    </lineage>
</organism>
<name>K8ZQH3_9ENTE</name>
<gene>
    <name evidence="1" type="ORF">C683_0291</name>
</gene>
<protein>
    <submittedName>
        <fullName evidence="1">Uncharacterized protein</fullName>
    </submittedName>
</protein>
<dbReference type="STRING" id="1234409.C683_0291"/>
<evidence type="ECO:0000313" key="1">
    <source>
        <dbReference type="EMBL" id="EKU27826.1"/>
    </source>
</evidence>
<reference evidence="1 2" key="1">
    <citation type="journal article" date="2013" name="Genome Announc.">
        <title>Draft Genome Sequence of Catellicoccus marimammalium, a Novel Species Commonly Found in Gull Feces.</title>
        <authorList>
            <person name="Weigand M.R."/>
            <person name="Ryu H."/>
            <person name="Bozcek L."/>
            <person name="Konstantinidis K.T."/>
            <person name="Santo Domingo J.W."/>
        </authorList>
    </citation>
    <scope>NUCLEOTIDE SEQUENCE [LARGE SCALE GENOMIC DNA]</scope>
    <source>
        <strain evidence="1 2">M35/04/3</strain>
    </source>
</reference>
<dbReference type="AlphaFoldDB" id="K8ZQH3"/>
<dbReference type="Gene3D" id="3.20.20.80">
    <property type="entry name" value="Glycosidases"/>
    <property type="match status" value="2"/>
</dbReference>
<proteinExistence type="predicted"/>
<dbReference type="InterPro" id="IPR017853">
    <property type="entry name" value="GH"/>
</dbReference>
<keyword evidence="2" id="KW-1185">Reference proteome</keyword>
<comment type="caution">
    <text evidence="1">The sequence shown here is derived from an EMBL/GenBank/DDBJ whole genome shotgun (WGS) entry which is preliminary data.</text>
</comment>